<dbReference type="PANTHER" id="PTHR33931:SF5">
    <property type="entry name" value="UPF0299 MEMBRANE PROTEIN YOHJ"/>
    <property type="match status" value="1"/>
</dbReference>
<name>A0ABU4WAS2_9FUSO</name>
<dbReference type="EMBL" id="JAVIKH010000011">
    <property type="protein sequence ID" value="MDX8336642.1"/>
    <property type="molecule type" value="Genomic_DNA"/>
</dbReference>
<evidence type="ECO:0000256" key="2">
    <source>
        <dbReference type="ARBA" id="ARBA00022475"/>
    </source>
</evidence>
<gene>
    <name evidence="7" type="ORF">RFV38_09050</name>
</gene>
<proteinExistence type="predicted"/>
<protein>
    <submittedName>
        <fullName evidence="7">CidA/LrgA family protein</fullName>
    </submittedName>
</protein>
<dbReference type="PANTHER" id="PTHR33931">
    <property type="entry name" value="HOLIN-LIKE PROTEIN CIDA-RELATED"/>
    <property type="match status" value="1"/>
</dbReference>
<evidence type="ECO:0000256" key="6">
    <source>
        <dbReference type="SAM" id="Phobius"/>
    </source>
</evidence>
<keyword evidence="8" id="KW-1185">Reference proteome</keyword>
<feature type="transmembrane region" description="Helical" evidence="6">
    <location>
        <begin position="28"/>
        <end position="45"/>
    </location>
</feature>
<dbReference type="Proteomes" id="UP001279681">
    <property type="component" value="Unassembled WGS sequence"/>
</dbReference>
<sequence length="120" mass="13375">MFLEILIIFGITYSGVLISQLFSLPIPGTIMGMFILLTLLIIKVLKVENIEKTSNFILGNMLFLFLPPAVKLLNYIDVLKGGFFRIIFLIVLTTAITMGTTGFVVNFIIERGEKKNGSTK</sequence>
<evidence type="ECO:0000313" key="8">
    <source>
        <dbReference type="Proteomes" id="UP001279681"/>
    </source>
</evidence>
<comment type="caution">
    <text evidence="7">The sequence shown here is derived from an EMBL/GenBank/DDBJ whole genome shotgun (WGS) entry which is preliminary data.</text>
</comment>
<keyword evidence="3 6" id="KW-0812">Transmembrane</keyword>
<evidence type="ECO:0000256" key="5">
    <source>
        <dbReference type="ARBA" id="ARBA00023136"/>
    </source>
</evidence>
<reference evidence="8" key="1">
    <citation type="submission" date="2023-07" db="EMBL/GenBank/DDBJ databases">
        <authorList>
            <person name="Colorado M.A."/>
            <person name="Villamil L.M."/>
            <person name="Melo J.F."/>
            <person name="Rodriguez J.A."/>
            <person name="Ruiz R.Y."/>
        </authorList>
    </citation>
    <scope>NUCLEOTIDE SEQUENCE [LARGE SCALE GENOMIC DNA]</scope>
    <source>
        <strain evidence="8">C33</strain>
    </source>
</reference>
<dbReference type="InterPro" id="IPR005538">
    <property type="entry name" value="LrgA/CidA"/>
</dbReference>
<keyword evidence="4 6" id="KW-1133">Transmembrane helix</keyword>
<feature type="transmembrane region" description="Helical" evidence="6">
    <location>
        <begin position="5"/>
        <end position="22"/>
    </location>
</feature>
<evidence type="ECO:0000256" key="1">
    <source>
        <dbReference type="ARBA" id="ARBA00004651"/>
    </source>
</evidence>
<feature type="transmembrane region" description="Helical" evidence="6">
    <location>
        <begin position="57"/>
        <end position="76"/>
    </location>
</feature>
<comment type="subcellular location">
    <subcellularLocation>
        <location evidence="1">Cell membrane</location>
        <topology evidence="1">Multi-pass membrane protein</topology>
    </subcellularLocation>
</comment>
<keyword evidence="5 6" id="KW-0472">Membrane</keyword>
<evidence type="ECO:0000256" key="4">
    <source>
        <dbReference type="ARBA" id="ARBA00022989"/>
    </source>
</evidence>
<evidence type="ECO:0000313" key="7">
    <source>
        <dbReference type="EMBL" id="MDX8336642.1"/>
    </source>
</evidence>
<keyword evidence="2" id="KW-1003">Cell membrane</keyword>
<feature type="transmembrane region" description="Helical" evidence="6">
    <location>
        <begin position="82"/>
        <end position="109"/>
    </location>
</feature>
<dbReference type="Pfam" id="PF03788">
    <property type="entry name" value="LrgA"/>
    <property type="match status" value="1"/>
</dbReference>
<accession>A0ABU4WAS2</accession>
<organism evidence="7 8">
    <name type="scientific">Candidatus Cetobacterium colombiensis</name>
    <dbReference type="NCBI Taxonomy" id="3073100"/>
    <lineage>
        <taxon>Bacteria</taxon>
        <taxon>Fusobacteriati</taxon>
        <taxon>Fusobacteriota</taxon>
        <taxon>Fusobacteriia</taxon>
        <taxon>Fusobacteriales</taxon>
        <taxon>Fusobacteriaceae</taxon>
        <taxon>Cetobacterium</taxon>
    </lineage>
</organism>
<dbReference type="RefSeq" id="WP_320314027.1">
    <property type="nucleotide sequence ID" value="NZ_JAVIKH010000011.1"/>
</dbReference>
<evidence type="ECO:0000256" key="3">
    <source>
        <dbReference type="ARBA" id="ARBA00022692"/>
    </source>
</evidence>